<dbReference type="EMBL" id="JAHXZJ010000374">
    <property type="protein sequence ID" value="KAH0561530.1"/>
    <property type="molecule type" value="Genomic_DNA"/>
</dbReference>
<organism evidence="1 2">
    <name type="scientific">Cotesia glomerata</name>
    <name type="common">Lepidopteran parasitic wasp</name>
    <name type="synonym">Apanteles glomeratus</name>
    <dbReference type="NCBI Taxonomy" id="32391"/>
    <lineage>
        <taxon>Eukaryota</taxon>
        <taxon>Metazoa</taxon>
        <taxon>Ecdysozoa</taxon>
        <taxon>Arthropoda</taxon>
        <taxon>Hexapoda</taxon>
        <taxon>Insecta</taxon>
        <taxon>Pterygota</taxon>
        <taxon>Neoptera</taxon>
        <taxon>Endopterygota</taxon>
        <taxon>Hymenoptera</taxon>
        <taxon>Apocrita</taxon>
        <taxon>Ichneumonoidea</taxon>
        <taxon>Braconidae</taxon>
        <taxon>Microgastrinae</taxon>
        <taxon>Cotesia</taxon>
    </lineage>
</organism>
<sequence>MGVDFFVSLWGQYKRVVPVVLEGWRFSGMFMRDDVRGGSGGFREIVIFWYVYGVNTRLCTKIQGVNRNHSRDINFFCLRDEVRGGSGGFKGMAIFWDEVWGGSGGFRGVEIFL</sequence>
<dbReference type="AlphaFoldDB" id="A0AAV7IJB0"/>
<dbReference type="Proteomes" id="UP000826195">
    <property type="component" value="Unassembled WGS sequence"/>
</dbReference>
<reference evidence="1 2" key="1">
    <citation type="journal article" date="2021" name="J. Hered.">
        <title>A chromosome-level genome assembly of the parasitoid wasp, Cotesia glomerata (Hymenoptera: Braconidae).</title>
        <authorList>
            <person name="Pinto B.J."/>
            <person name="Weis J.J."/>
            <person name="Gamble T."/>
            <person name="Ode P.J."/>
            <person name="Paul R."/>
            <person name="Zaspel J.M."/>
        </authorList>
    </citation>
    <scope>NUCLEOTIDE SEQUENCE [LARGE SCALE GENOMIC DNA]</scope>
    <source>
        <strain evidence="1">CgM1</strain>
    </source>
</reference>
<evidence type="ECO:0000313" key="1">
    <source>
        <dbReference type="EMBL" id="KAH0561530.1"/>
    </source>
</evidence>
<comment type="caution">
    <text evidence="1">The sequence shown here is derived from an EMBL/GenBank/DDBJ whole genome shotgun (WGS) entry which is preliminary data.</text>
</comment>
<accession>A0AAV7IJB0</accession>
<keyword evidence="2" id="KW-1185">Reference proteome</keyword>
<proteinExistence type="predicted"/>
<gene>
    <name evidence="1" type="ORF">KQX54_017454</name>
</gene>
<evidence type="ECO:0000313" key="2">
    <source>
        <dbReference type="Proteomes" id="UP000826195"/>
    </source>
</evidence>
<name>A0AAV7IJB0_COTGL</name>
<protein>
    <submittedName>
        <fullName evidence="1">Uncharacterized protein</fullName>
    </submittedName>
</protein>